<keyword evidence="1" id="KW-0472">Membrane</keyword>
<dbReference type="Pfam" id="PF12670">
    <property type="entry name" value="DUF3792"/>
    <property type="match status" value="1"/>
</dbReference>
<accession>A0A7X0SG82</accession>
<evidence type="ECO:0000256" key="1">
    <source>
        <dbReference type="SAM" id="Phobius"/>
    </source>
</evidence>
<gene>
    <name evidence="2" type="ORF">H7C18_00360</name>
</gene>
<dbReference type="InterPro" id="IPR023804">
    <property type="entry name" value="DUF3792_TM"/>
</dbReference>
<evidence type="ECO:0000313" key="3">
    <source>
        <dbReference type="Proteomes" id="UP000564644"/>
    </source>
</evidence>
<feature type="transmembrane region" description="Helical" evidence="1">
    <location>
        <begin position="51"/>
        <end position="68"/>
    </location>
</feature>
<comment type="caution">
    <text evidence="2">The sequence shown here is derived from an EMBL/GenBank/DDBJ whole genome shotgun (WGS) entry which is preliminary data.</text>
</comment>
<proteinExistence type="predicted"/>
<name>A0A7X0SG82_9BACL</name>
<dbReference type="EMBL" id="JACJVO010000001">
    <property type="protein sequence ID" value="MBB6729347.1"/>
    <property type="molecule type" value="Genomic_DNA"/>
</dbReference>
<evidence type="ECO:0000313" key="2">
    <source>
        <dbReference type="EMBL" id="MBB6729347.1"/>
    </source>
</evidence>
<dbReference type="Proteomes" id="UP000564644">
    <property type="component" value="Unassembled WGS sequence"/>
</dbReference>
<dbReference type="AlphaFoldDB" id="A0A7X0SG82"/>
<feature type="transmembrane region" description="Helical" evidence="1">
    <location>
        <begin position="102"/>
        <end position="125"/>
    </location>
</feature>
<keyword evidence="1" id="KW-0812">Transmembrane</keyword>
<keyword evidence="3" id="KW-1185">Reference proteome</keyword>
<reference evidence="2 3" key="1">
    <citation type="submission" date="2020-08" db="EMBL/GenBank/DDBJ databases">
        <title>Cohnella phylogeny.</title>
        <authorList>
            <person name="Dunlap C."/>
        </authorList>
    </citation>
    <scope>NUCLEOTIDE SEQUENCE [LARGE SCALE GENOMIC DNA]</scope>
    <source>
        <strain evidence="2 3">CBP 2801</strain>
    </source>
</reference>
<protein>
    <submittedName>
        <fullName evidence="2">TIGR04086 family membrane protein</fullName>
    </submittedName>
</protein>
<sequence>MKPVAPVTGFRIASPLLSGILWSVIWLAIGTIVLSLMLYGTSMAEADTVPWVFGIHGFASCCGGFVSARRAGHKGWSIGLGIGLTYAILVLISSFLAHDIGWTPRIALLLGIAAAAGAFGGMLGVNTGGGQARRK</sequence>
<feature type="transmembrane region" description="Helical" evidence="1">
    <location>
        <begin position="75"/>
        <end position="96"/>
    </location>
</feature>
<dbReference type="RefSeq" id="WP_185127021.1">
    <property type="nucleotide sequence ID" value="NZ_JACJVO010000001.1"/>
</dbReference>
<organism evidence="2 3">
    <name type="scientific">Cohnella zeiphila</name>
    <dbReference type="NCBI Taxonomy" id="2761120"/>
    <lineage>
        <taxon>Bacteria</taxon>
        <taxon>Bacillati</taxon>
        <taxon>Bacillota</taxon>
        <taxon>Bacilli</taxon>
        <taxon>Bacillales</taxon>
        <taxon>Paenibacillaceae</taxon>
        <taxon>Cohnella</taxon>
    </lineage>
</organism>
<feature type="transmembrane region" description="Helical" evidence="1">
    <location>
        <begin position="12"/>
        <end position="39"/>
    </location>
</feature>
<keyword evidence="1" id="KW-1133">Transmembrane helix</keyword>
<dbReference type="NCBIfam" id="TIGR04086">
    <property type="entry name" value="TIGR04086_membr"/>
    <property type="match status" value="1"/>
</dbReference>